<keyword evidence="8" id="KW-1185">Reference proteome</keyword>
<dbReference type="PANTHER" id="PTHR23501:SF102">
    <property type="entry name" value="DRUG TRANSPORTER, PUTATIVE (AFU_ORTHOLOGUE AFUA_3G08530)-RELATED"/>
    <property type="match status" value="1"/>
</dbReference>
<keyword evidence="2 5" id="KW-0812">Transmembrane</keyword>
<evidence type="ECO:0000256" key="4">
    <source>
        <dbReference type="ARBA" id="ARBA00023136"/>
    </source>
</evidence>
<feature type="non-terminal residue" evidence="7">
    <location>
        <position position="483"/>
    </location>
</feature>
<feature type="transmembrane region" description="Helical" evidence="5">
    <location>
        <begin position="440"/>
        <end position="458"/>
    </location>
</feature>
<comment type="subcellular location">
    <subcellularLocation>
        <location evidence="1">Membrane</location>
        <topology evidence="1">Multi-pass membrane protein</topology>
    </subcellularLocation>
</comment>
<feature type="transmembrane region" description="Helical" evidence="5">
    <location>
        <begin position="172"/>
        <end position="191"/>
    </location>
</feature>
<organism evidence="7 8">
    <name type="scientific">Mycena citricolor</name>
    <dbReference type="NCBI Taxonomy" id="2018698"/>
    <lineage>
        <taxon>Eukaryota</taxon>
        <taxon>Fungi</taxon>
        <taxon>Dikarya</taxon>
        <taxon>Basidiomycota</taxon>
        <taxon>Agaricomycotina</taxon>
        <taxon>Agaricomycetes</taxon>
        <taxon>Agaricomycetidae</taxon>
        <taxon>Agaricales</taxon>
        <taxon>Marasmiineae</taxon>
        <taxon>Mycenaceae</taxon>
        <taxon>Mycena</taxon>
    </lineage>
</organism>
<evidence type="ECO:0000256" key="2">
    <source>
        <dbReference type="ARBA" id="ARBA00022692"/>
    </source>
</evidence>
<feature type="transmembrane region" description="Helical" evidence="5">
    <location>
        <begin position="102"/>
        <end position="122"/>
    </location>
</feature>
<dbReference type="InterPro" id="IPR036259">
    <property type="entry name" value="MFS_trans_sf"/>
</dbReference>
<keyword evidence="4 5" id="KW-0472">Membrane</keyword>
<dbReference type="PROSITE" id="PS50850">
    <property type="entry name" value="MFS"/>
    <property type="match status" value="1"/>
</dbReference>
<accession>A0AAD2GT37</accession>
<protein>
    <recommendedName>
        <fullName evidence="6">Major facilitator superfamily (MFS) profile domain-containing protein</fullName>
    </recommendedName>
</protein>
<evidence type="ECO:0000313" key="7">
    <source>
        <dbReference type="EMBL" id="CAK5262635.1"/>
    </source>
</evidence>
<feature type="transmembrane region" description="Helical" evidence="5">
    <location>
        <begin position="238"/>
        <end position="257"/>
    </location>
</feature>
<dbReference type="GO" id="GO:0022857">
    <property type="term" value="F:transmembrane transporter activity"/>
    <property type="evidence" value="ECO:0007669"/>
    <property type="project" value="InterPro"/>
</dbReference>
<dbReference type="InterPro" id="IPR011701">
    <property type="entry name" value="MFS"/>
</dbReference>
<dbReference type="EMBL" id="CAVNYO010000022">
    <property type="protein sequence ID" value="CAK5262635.1"/>
    <property type="molecule type" value="Genomic_DNA"/>
</dbReference>
<feature type="domain" description="Major facilitator superfamily (MFS) profile" evidence="6">
    <location>
        <begin position="1"/>
        <end position="463"/>
    </location>
</feature>
<dbReference type="PRINTS" id="PR01036">
    <property type="entry name" value="TCRTETB"/>
</dbReference>
<comment type="caution">
    <text evidence="7">The sequence shown here is derived from an EMBL/GenBank/DDBJ whole genome shotgun (WGS) entry which is preliminary data.</text>
</comment>
<dbReference type="AlphaFoldDB" id="A0AAD2GT37"/>
<reference evidence="7" key="1">
    <citation type="submission" date="2023-11" db="EMBL/GenBank/DDBJ databases">
        <authorList>
            <person name="De Vega J J."/>
            <person name="De Vega J J."/>
        </authorList>
    </citation>
    <scope>NUCLEOTIDE SEQUENCE</scope>
</reference>
<feature type="transmembrane region" description="Helical" evidence="5">
    <location>
        <begin position="277"/>
        <end position="297"/>
    </location>
</feature>
<feature type="transmembrane region" description="Helical" evidence="5">
    <location>
        <begin position="304"/>
        <end position="322"/>
    </location>
</feature>
<name>A0AAD2GT37_9AGAR</name>
<proteinExistence type="predicted"/>
<dbReference type="SUPFAM" id="SSF103473">
    <property type="entry name" value="MFS general substrate transporter"/>
    <property type="match status" value="1"/>
</dbReference>
<dbReference type="Pfam" id="PF07690">
    <property type="entry name" value="MFS_1"/>
    <property type="match status" value="1"/>
</dbReference>
<evidence type="ECO:0000256" key="1">
    <source>
        <dbReference type="ARBA" id="ARBA00004141"/>
    </source>
</evidence>
<evidence type="ECO:0000259" key="6">
    <source>
        <dbReference type="PROSITE" id="PS50850"/>
    </source>
</evidence>
<feature type="transmembrane region" description="Helical" evidence="5">
    <location>
        <begin position="366"/>
        <end position="388"/>
    </location>
</feature>
<sequence>SNALNDTKGEFTWVGSAYTLSSTAFIPLSGSLSEAFGRRPVILTCIAFFALGSALAGAAQDMNMMIAARTIQGIGGGGIINLTEIVVADLVPLAERGLYQGLIGLVWSFASSIGPPIGGALANRGHKAWRWLFFLNLPLTGIAFVLTLFFLRVKRPEGSTSEKLRQVDWLGNAIVIVGSGLVIIGLTWGGIRYSWASAPVLVPLILGLVLLVAFCFYEATVPAHPTIPLDVIANRTSLSGLLATACHGVVSIALIYYLPVYFQACFGASPIRSAVDILPAALLIAPFGLVGGISVSIVKRYREANWIGWAFTVVGMGVLSTLKATSSVGSWVGFQVVVAVGLGLLFAAPVFAILAPLPPSRAGPALALFSFVRSFFQTWGIAIAGTILQNRLNRDLPAPFVSQFPPHEEIAYIAIPVIKTLDEPLRAQVRGIFADSLAEIWQVMIGIAGLGLLVSLLMREIPMAVVVDTKHALDDGTKDVEMQ</sequence>
<evidence type="ECO:0000313" key="8">
    <source>
        <dbReference type="Proteomes" id="UP001295794"/>
    </source>
</evidence>
<dbReference type="GO" id="GO:0005886">
    <property type="term" value="C:plasma membrane"/>
    <property type="evidence" value="ECO:0007669"/>
    <property type="project" value="TreeGrafter"/>
</dbReference>
<dbReference type="Gene3D" id="1.20.1250.20">
    <property type="entry name" value="MFS general substrate transporter like domains"/>
    <property type="match status" value="2"/>
</dbReference>
<feature type="transmembrane region" description="Helical" evidence="5">
    <location>
        <begin position="128"/>
        <end position="151"/>
    </location>
</feature>
<dbReference type="InterPro" id="IPR020846">
    <property type="entry name" value="MFS_dom"/>
</dbReference>
<dbReference type="PANTHER" id="PTHR23501">
    <property type="entry name" value="MAJOR FACILITATOR SUPERFAMILY"/>
    <property type="match status" value="1"/>
</dbReference>
<feature type="transmembrane region" description="Helical" evidence="5">
    <location>
        <begin position="41"/>
        <end position="59"/>
    </location>
</feature>
<keyword evidence="3 5" id="KW-1133">Transmembrane helix</keyword>
<evidence type="ECO:0000256" key="5">
    <source>
        <dbReference type="SAM" id="Phobius"/>
    </source>
</evidence>
<gene>
    <name evidence="7" type="ORF">MYCIT1_LOCUS1514</name>
</gene>
<feature type="transmembrane region" description="Helical" evidence="5">
    <location>
        <begin position="328"/>
        <end position="354"/>
    </location>
</feature>
<evidence type="ECO:0000256" key="3">
    <source>
        <dbReference type="ARBA" id="ARBA00022989"/>
    </source>
</evidence>
<dbReference type="Proteomes" id="UP001295794">
    <property type="component" value="Unassembled WGS sequence"/>
</dbReference>
<feature type="transmembrane region" description="Helical" evidence="5">
    <location>
        <begin position="197"/>
        <end position="217"/>
    </location>
</feature>